<dbReference type="GO" id="GO:0071555">
    <property type="term" value="P:cell wall organization"/>
    <property type="evidence" value="ECO:0007669"/>
    <property type="project" value="UniProtKB-KW"/>
</dbReference>
<evidence type="ECO:0000256" key="11">
    <source>
        <dbReference type="ARBA" id="ARBA00022984"/>
    </source>
</evidence>
<dbReference type="GO" id="GO:0008955">
    <property type="term" value="F:peptidoglycan glycosyltransferase activity"/>
    <property type="evidence" value="ECO:0007669"/>
    <property type="project" value="UniProtKB-EC"/>
</dbReference>
<keyword evidence="14" id="KW-0961">Cell wall biogenesis/degradation</keyword>
<keyword evidence="6" id="KW-0645">Protease</keyword>
<evidence type="ECO:0000256" key="6">
    <source>
        <dbReference type="ARBA" id="ARBA00022670"/>
    </source>
</evidence>
<dbReference type="GO" id="GO:0008360">
    <property type="term" value="P:regulation of cell shape"/>
    <property type="evidence" value="ECO:0007669"/>
    <property type="project" value="UniProtKB-KW"/>
</dbReference>
<dbReference type="EMBL" id="FNBU01000013">
    <property type="protein sequence ID" value="SDF51277.1"/>
    <property type="molecule type" value="Genomic_DNA"/>
</dbReference>
<comment type="catalytic activity">
    <reaction evidence="16">
        <text>[GlcNAc-(1-&gt;4)-Mur2Ac(oyl-L-Ala-gamma-D-Glu-L-Lys-D-Ala-D-Ala)](n)-di-trans,octa-cis-undecaprenyl diphosphate + beta-D-GlcNAc-(1-&gt;4)-Mur2Ac(oyl-L-Ala-gamma-D-Glu-L-Lys-D-Ala-D-Ala)-di-trans,octa-cis-undecaprenyl diphosphate = [GlcNAc-(1-&gt;4)-Mur2Ac(oyl-L-Ala-gamma-D-Glu-L-Lys-D-Ala-D-Ala)](n+1)-di-trans,octa-cis-undecaprenyl diphosphate + di-trans,octa-cis-undecaprenyl diphosphate + H(+)</text>
        <dbReference type="Rhea" id="RHEA:23708"/>
        <dbReference type="Rhea" id="RHEA-COMP:9602"/>
        <dbReference type="Rhea" id="RHEA-COMP:9603"/>
        <dbReference type="ChEBI" id="CHEBI:15378"/>
        <dbReference type="ChEBI" id="CHEBI:58405"/>
        <dbReference type="ChEBI" id="CHEBI:60033"/>
        <dbReference type="ChEBI" id="CHEBI:78435"/>
        <dbReference type="EC" id="2.4.99.28"/>
    </reaction>
</comment>
<feature type="domain" description="Glycosyl transferase family 51" evidence="17">
    <location>
        <begin position="65"/>
        <end position="231"/>
    </location>
</feature>
<keyword evidence="19" id="KW-1185">Reference proteome</keyword>
<dbReference type="RefSeq" id="WP_093690164.1">
    <property type="nucleotide sequence ID" value="NZ_FNBU01000013.1"/>
</dbReference>
<evidence type="ECO:0000256" key="12">
    <source>
        <dbReference type="ARBA" id="ARBA00023136"/>
    </source>
</evidence>
<sequence length="254" mass="28326">MRTRRFLVLLLLLFVAAFWWAGGSSIVKPLTPSVEKVLAASRDATGAWDRLYRLVALKSAVEAKLDKKRYVKLADIPLPLQQAVIAVEDSRYYRHFGFDIEGILRAALVNLQAGEVREGGSTITQQLVKNLFLSQEQSVGRKLEEIILAIDMELRYSKEEILEMYLNTIYFGAGAYGIHDAARVYFGKEPAKLNLAECALLAGLPNAPSVYSPYENLTAAKQRQAVVLAVMVKQGYIGPNQAEEAKRQPLRLAR</sequence>
<comment type="similarity">
    <text evidence="3">In the N-terminal section; belongs to the glycosyltransferase 51 family.</text>
</comment>
<evidence type="ECO:0000256" key="10">
    <source>
        <dbReference type="ARBA" id="ARBA00022960"/>
    </source>
</evidence>
<dbReference type="GO" id="GO:0009252">
    <property type="term" value="P:peptidoglycan biosynthetic process"/>
    <property type="evidence" value="ECO:0007669"/>
    <property type="project" value="UniProtKB-KW"/>
</dbReference>
<keyword evidence="11" id="KW-0573">Peptidoglycan synthesis</keyword>
<dbReference type="InterPro" id="IPR023346">
    <property type="entry name" value="Lysozyme-like_dom_sf"/>
</dbReference>
<dbReference type="AlphaFoldDB" id="A0A1G7LP22"/>
<keyword evidence="9" id="KW-0378">Hydrolase</keyword>
<evidence type="ECO:0000256" key="9">
    <source>
        <dbReference type="ARBA" id="ARBA00022801"/>
    </source>
</evidence>
<keyword evidence="10" id="KW-0133">Cell shape</keyword>
<keyword evidence="12" id="KW-0472">Membrane</keyword>
<comment type="similarity">
    <text evidence="2">In the C-terminal section; belongs to the transpeptidase family.</text>
</comment>
<accession>A0A1G7LP22</accession>
<keyword evidence="13" id="KW-0511">Multifunctional enzyme</keyword>
<name>A0A1G7LP22_9FIRM</name>
<dbReference type="FunFam" id="1.10.3810.10:FF:000001">
    <property type="entry name" value="Penicillin-binding protein 1A"/>
    <property type="match status" value="1"/>
</dbReference>
<dbReference type="GO" id="GO:0030288">
    <property type="term" value="C:outer membrane-bounded periplasmic space"/>
    <property type="evidence" value="ECO:0007669"/>
    <property type="project" value="TreeGrafter"/>
</dbReference>
<dbReference type="InterPro" id="IPR050396">
    <property type="entry name" value="Glycosyltr_51/Transpeptidase"/>
</dbReference>
<dbReference type="GO" id="GO:0006508">
    <property type="term" value="P:proteolysis"/>
    <property type="evidence" value="ECO:0007669"/>
    <property type="project" value="UniProtKB-KW"/>
</dbReference>
<dbReference type="GO" id="GO:0005886">
    <property type="term" value="C:plasma membrane"/>
    <property type="evidence" value="ECO:0007669"/>
    <property type="project" value="UniProtKB-SubCell"/>
</dbReference>
<keyword evidence="5" id="KW-0121">Carboxypeptidase</keyword>
<evidence type="ECO:0000256" key="13">
    <source>
        <dbReference type="ARBA" id="ARBA00023268"/>
    </source>
</evidence>
<dbReference type="SUPFAM" id="SSF53955">
    <property type="entry name" value="Lysozyme-like"/>
    <property type="match status" value="1"/>
</dbReference>
<dbReference type="InterPro" id="IPR001264">
    <property type="entry name" value="Glyco_trans_51"/>
</dbReference>
<organism evidence="18 19">
    <name type="scientific">Sporolituus thermophilus DSM 23256</name>
    <dbReference type="NCBI Taxonomy" id="1123285"/>
    <lineage>
        <taxon>Bacteria</taxon>
        <taxon>Bacillati</taxon>
        <taxon>Bacillota</taxon>
        <taxon>Negativicutes</taxon>
        <taxon>Selenomonadales</taxon>
        <taxon>Sporomusaceae</taxon>
        <taxon>Sporolituus</taxon>
    </lineage>
</organism>
<evidence type="ECO:0000256" key="7">
    <source>
        <dbReference type="ARBA" id="ARBA00022676"/>
    </source>
</evidence>
<dbReference type="Proteomes" id="UP000243333">
    <property type="component" value="Unassembled WGS sequence"/>
</dbReference>
<dbReference type="PANTHER" id="PTHR32282">
    <property type="entry name" value="BINDING PROTEIN TRANSPEPTIDASE, PUTATIVE-RELATED"/>
    <property type="match status" value="1"/>
</dbReference>
<evidence type="ECO:0000256" key="1">
    <source>
        <dbReference type="ARBA" id="ARBA00004236"/>
    </source>
</evidence>
<evidence type="ECO:0000256" key="14">
    <source>
        <dbReference type="ARBA" id="ARBA00023316"/>
    </source>
</evidence>
<keyword evidence="4" id="KW-1003">Cell membrane</keyword>
<evidence type="ECO:0000313" key="19">
    <source>
        <dbReference type="Proteomes" id="UP000243333"/>
    </source>
</evidence>
<dbReference type="InterPro" id="IPR036950">
    <property type="entry name" value="PBP_transglycosylase"/>
</dbReference>
<keyword evidence="7" id="KW-0328">Glycosyltransferase</keyword>
<evidence type="ECO:0000256" key="16">
    <source>
        <dbReference type="ARBA" id="ARBA00049902"/>
    </source>
</evidence>
<gene>
    <name evidence="18" type="ORF">SAMN05660235_01843</name>
</gene>
<evidence type="ECO:0000259" key="17">
    <source>
        <dbReference type="Pfam" id="PF00912"/>
    </source>
</evidence>
<evidence type="ECO:0000256" key="8">
    <source>
        <dbReference type="ARBA" id="ARBA00022679"/>
    </source>
</evidence>
<evidence type="ECO:0000256" key="4">
    <source>
        <dbReference type="ARBA" id="ARBA00022475"/>
    </source>
</evidence>
<reference evidence="19" key="1">
    <citation type="submission" date="2016-10" db="EMBL/GenBank/DDBJ databases">
        <authorList>
            <person name="Varghese N."/>
            <person name="Submissions S."/>
        </authorList>
    </citation>
    <scope>NUCLEOTIDE SEQUENCE [LARGE SCALE GENOMIC DNA]</scope>
    <source>
        <strain evidence="19">DSM 23256</strain>
    </source>
</reference>
<evidence type="ECO:0000313" key="18">
    <source>
        <dbReference type="EMBL" id="SDF51277.1"/>
    </source>
</evidence>
<comment type="subcellular location">
    <subcellularLocation>
        <location evidence="1">Cell membrane</location>
    </subcellularLocation>
</comment>
<keyword evidence="8" id="KW-0808">Transferase</keyword>
<evidence type="ECO:0000256" key="15">
    <source>
        <dbReference type="ARBA" id="ARBA00034000"/>
    </source>
</evidence>
<evidence type="ECO:0000256" key="5">
    <source>
        <dbReference type="ARBA" id="ARBA00022645"/>
    </source>
</evidence>
<evidence type="ECO:0000256" key="3">
    <source>
        <dbReference type="ARBA" id="ARBA00007739"/>
    </source>
</evidence>
<evidence type="ECO:0000256" key="2">
    <source>
        <dbReference type="ARBA" id="ARBA00007090"/>
    </source>
</evidence>
<dbReference type="Pfam" id="PF00912">
    <property type="entry name" value="Transgly"/>
    <property type="match status" value="1"/>
</dbReference>
<dbReference type="PANTHER" id="PTHR32282:SF11">
    <property type="entry name" value="PENICILLIN-BINDING PROTEIN 1B"/>
    <property type="match status" value="1"/>
</dbReference>
<dbReference type="GO" id="GO:0009002">
    <property type="term" value="F:serine-type D-Ala-D-Ala carboxypeptidase activity"/>
    <property type="evidence" value="ECO:0007669"/>
    <property type="project" value="UniProtKB-EC"/>
</dbReference>
<protein>
    <submittedName>
        <fullName evidence="18">Penicillin-binding protein 1A</fullName>
    </submittedName>
</protein>
<proteinExistence type="inferred from homology"/>
<comment type="catalytic activity">
    <reaction evidence="15">
        <text>Preferential cleavage: (Ac)2-L-Lys-D-Ala-|-D-Ala. Also transpeptidation of peptidyl-alanyl moieties that are N-acyl substituents of D-alanine.</text>
        <dbReference type="EC" id="3.4.16.4"/>
    </reaction>
</comment>
<dbReference type="STRING" id="1123285.SAMN05660235_01843"/>
<dbReference type="Gene3D" id="1.10.3810.10">
    <property type="entry name" value="Biosynthetic peptidoglycan transglycosylase-like"/>
    <property type="match status" value="1"/>
</dbReference>
<dbReference type="OrthoDB" id="9766909at2"/>